<dbReference type="AlphaFoldDB" id="A0A821UJR3"/>
<organism evidence="2 3">
    <name type="scientific">Pieris macdunnoughi</name>
    <dbReference type="NCBI Taxonomy" id="345717"/>
    <lineage>
        <taxon>Eukaryota</taxon>
        <taxon>Metazoa</taxon>
        <taxon>Ecdysozoa</taxon>
        <taxon>Arthropoda</taxon>
        <taxon>Hexapoda</taxon>
        <taxon>Insecta</taxon>
        <taxon>Pterygota</taxon>
        <taxon>Neoptera</taxon>
        <taxon>Endopterygota</taxon>
        <taxon>Lepidoptera</taxon>
        <taxon>Glossata</taxon>
        <taxon>Ditrysia</taxon>
        <taxon>Papilionoidea</taxon>
        <taxon>Pieridae</taxon>
        <taxon>Pierinae</taxon>
        <taxon>Pieris</taxon>
    </lineage>
</organism>
<evidence type="ECO:0000313" key="2">
    <source>
        <dbReference type="EMBL" id="CAF4891236.1"/>
    </source>
</evidence>
<name>A0A821UJR3_9NEOP</name>
<keyword evidence="3" id="KW-1185">Reference proteome</keyword>
<feature type="region of interest" description="Disordered" evidence="1">
    <location>
        <begin position="21"/>
        <end position="43"/>
    </location>
</feature>
<sequence>MDLGSFRSELVDTLWKYSTPVRRGRPTSSSMQEPPSKIRKGKPCQALPSLDVILDGVGHEQIRMPDRQRCSHHII</sequence>
<accession>A0A821UJR3</accession>
<evidence type="ECO:0000256" key="1">
    <source>
        <dbReference type="SAM" id="MobiDB-lite"/>
    </source>
</evidence>
<gene>
    <name evidence="2" type="ORF">PMACD_LOCUS10482</name>
</gene>
<dbReference type="OrthoDB" id="122438at2759"/>
<evidence type="ECO:0000313" key="3">
    <source>
        <dbReference type="Proteomes" id="UP000663880"/>
    </source>
</evidence>
<dbReference type="Proteomes" id="UP000663880">
    <property type="component" value="Unassembled WGS sequence"/>
</dbReference>
<comment type="caution">
    <text evidence="2">The sequence shown here is derived from an EMBL/GenBank/DDBJ whole genome shotgun (WGS) entry which is preliminary data.</text>
</comment>
<dbReference type="EMBL" id="CAJOBZ010000031">
    <property type="protein sequence ID" value="CAF4891236.1"/>
    <property type="molecule type" value="Genomic_DNA"/>
</dbReference>
<reference evidence="2" key="1">
    <citation type="submission" date="2021-02" db="EMBL/GenBank/DDBJ databases">
        <authorList>
            <person name="Steward A R."/>
        </authorList>
    </citation>
    <scope>NUCLEOTIDE SEQUENCE</scope>
</reference>
<proteinExistence type="predicted"/>
<protein>
    <submittedName>
        <fullName evidence="2">Uncharacterized protein</fullName>
    </submittedName>
</protein>